<evidence type="ECO:0000313" key="1">
    <source>
        <dbReference type="EnsemblPlants" id="AVESA.00010b.r2.2CG0304350.1.CDS"/>
    </source>
</evidence>
<evidence type="ECO:0000313" key="2">
    <source>
        <dbReference type="Proteomes" id="UP001732700"/>
    </source>
</evidence>
<organism evidence="1 2">
    <name type="scientific">Avena sativa</name>
    <name type="common">Oat</name>
    <dbReference type="NCBI Taxonomy" id="4498"/>
    <lineage>
        <taxon>Eukaryota</taxon>
        <taxon>Viridiplantae</taxon>
        <taxon>Streptophyta</taxon>
        <taxon>Embryophyta</taxon>
        <taxon>Tracheophyta</taxon>
        <taxon>Spermatophyta</taxon>
        <taxon>Magnoliopsida</taxon>
        <taxon>Liliopsida</taxon>
        <taxon>Poales</taxon>
        <taxon>Poaceae</taxon>
        <taxon>BOP clade</taxon>
        <taxon>Pooideae</taxon>
        <taxon>Poodae</taxon>
        <taxon>Poeae</taxon>
        <taxon>Poeae Chloroplast Group 1 (Aveneae type)</taxon>
        <taxon>Aveninae</taxon>
        <taxon>Avena</taxon>
    </lineage>
</organism>
<keyword evidence="2" id="KW-1185">Reference proteome</keyword>
<accession>A0ACD5URC5</accession>
<dbReference type="Proteomes" id="UP001732700">
    <property type="component" value="Chromosome 2C"/>
</dbReference>
<name>A0ACD5URC5_AVESA</name>
<reference evidence="1" key="1">
    <citation type="submission" date="2021-05" db="EMBL/GenBank/DDBJ databases">
        <authorList>
            <person name="Scholz U."/>
            <person name="Mascher M."/>
            <person name="Fiebig A."/>
        </authorList>
    </citation>
    <scope>NUCLEOTIDE SEQUENCE [LARGE SCALE GENOMIC DNA]</scope>
</reference>
<protein>
    <submittedName>
        <fullName evidence="1">Uncharacterized protein</fullName>
    </submittedName>
</protein>
<proteinExistence type="predicted"/>
<dbReference type="EnsemblPlants" id="AVESA.00010b.r2.2CG0304350.1">
    <property type="protein sequence ID" value="AVESA.00010b.r2.2CG0304350.1.CDS"/>
    <property type="gene ID" value="AVESA.00010b.r2.2CG0304350"/>
</dbReference>
<reference evidence="1" key="2">
    <citation type="submission" date="2025-09" db="UniProtKB">
        <authorList>
            <consortium name="EnsemblPlants"/>
        </authorList>
    </citation>
    <scope>IDENTIFICATION</scope>
</reference>
<sequence length="193" mass="20724">MGQNNPTPSLNTRPPVQYTYTTHTLPCPATASLTGLHGLKAPASNSQGSTMASPNNASWTTGLCGCCDDAGSCCLTLFCPCVAFGRIAEIVDQGATSCCVSGMLYMALASVTGMGCLYSCCYRSRLRDQYRLEEKPCADCCVHWFCEACALCQEYRELKNRGFDMSIGWQANMQKMGKSGATAAPQMNPGMTR</sequence>